<feature type="non-terminal residue" evidence="1">
    <location>
        <position position="1"/>
    </location>
</feature>
<evidence type="ECO:0000313" key="1">
    <source>
        <dbReference type="EMBL" id="CRZ12272.1"/>
    </source>
</evidence>
<organism evidence="1">
    <name type="scientific">Spongospora subterranea</name>
    <dbReference type="NCBI Taxonomy" id="70186"/>
    <lineage>
        <taxon>Eukaryota</taxon>
        <taxon>Sar</taxon>
        <taxon>Rhizaria</taxon>
        <taxon>Endomyxa</taxon>
        <taxon>Phytomyxea</taxon>
        <taxon>Plasmodiophorida</taxon>
        <taxon>Plasmodiophoridae</taxon>
        <taxon>Spongospora</taxon>
    </lineage>
</organism>
<dbReference type="EMBL" id="HACM01011830">
    <property type="protein sequence ID" value="CRZ12272.1"/>
    <property type="molecule type" value="Transcribed_RNA"/>
</dbReference>
<name>A0A0H5RFE2_9EUKA</name>
<dbReference type="AlphaFoldDB" id="A0A0H5RFE2"/>
<accession>A0A0H5RFE2</accession>
<feature type="non-terminal residue" evidence="1">
    <location>
        <position position="119"/>
    </location>
</feature>
<proteinExistence type="predicted"/>
<protein>
    <submittedName>
        <fullName evidence="1">Uncharacterized protein</fullName>
    </submittedName>
</protein>
<sequence length="119" mass="13538">IFVIDIDIGVSACQAMTHWRQEHVNREFCSVAALQFNCFASPFVFFSDGCFVLKDLQYLRFRHDMADFGLRECQPASQQHALRVDCTWAGYASSSLSNQTRCHSLITKTLTNSKYSTIS</sequence>
<reference evidence="1" key="1">
    <citation type="submission" date="2015-04" db="EMBL/GenBank/DDBJ databases">
        <title>The genome sequence of the plant pathogenic Rhizarian Plasmodiophora brassicae reveals insights in its biotrophic life cycle and the origin of chitin synthesis.</title>
        <authorList>
            <person name="Schwelm A."/>
            <person name="Fogelqvist J."/>
            <person name="Knaust A."/>
            <person name="Julke S."/>
            <person name="Lilja T."/>
            <person name="Dhandapani V."/>
            <person name="Bonilla-Rosso G."/>
            <person name="Karlsson M."/>
            <person name="Shevchenko A."/>
            <person name="Choi S.R."/>
            <person name="Kim H.G."/>
            <person name="Park J.Y."/>
            <person name="Lim Y.P."/>
            <person name="Ludwig-Muller J."/>
            <person name="Dixelius C."/>
        </authorList>
    </citation>
    <scope>NUCLEOTIDE SEQUENCE</scope>
    <source>
        <tissue evidence="1">Potato root galls</tissue>
    </source>
</reference>